<name>A0A095SYB0_9FLAO</name>
<dbReference type="Gene3D" id="2.60.40.10">
    <property type="entry name" value="Immunoglobulins"/>
    <property type="match status" value="2"/>
</dbReference>
<keyword evidence="5" id="KW-0966">Cell projection</keyword>
<keyword evidence="3" id="KW-0963">Cytoplasm</keyword>
<reference evidence="7 8" key="1">
    <citation type="submission" date="2014-09" db="EMBL/GenBank/DDBJ databases">
        <title>Whole Genome Shotgun of Flavobacterium aquatile LMG 4008.</title>
        <authorList>
            <person name="Gale A.N."/>
            <person name="Pipes S.E."/>
            <person name="Newman J.D."/>
        </authorList>
    </citation>
    <scope>NUCLEOTIDE SEQUENCE [LARGE SCALE GENOMIC DNA]</scope>
    <source>
        <strain evidence="7 8">LMG 4008</strain>
    </source>
</reference>
<keyword evidence="8" id="KW-1185">Reference proteome</keyword>
<gene>
    <name evidence="7" type="ORF">LG45_01910</name>
</gene>
<keyword evidence="4" id="KW-0969">Cilium</keyword>
<dbReference type="GO" id="GO:0005737">
    <property type="term" value="C:cytoplasm"/>
    <property type="evidence" value="ECO:0007669"/>
    <property type="project" value="UniProtKB-SubCell"/>
</dbReference>
<dbReference type="eggNOG" id="COG3420">
    <property type="taxonomic scope" value="Bacteria"/>
</dbReference>
<comment type="caution">
    <text evidence="7">The sequence shown here is derived from an EMBL/GenBank/DDBJ whole genome shotgun (WGS) entry which is preliminary data.</text>
</comment>
<sequence length="1153" mass="122696">MQKAKYKIEINLMYMKRSLRLHNYLKTFLFLAIFCFNAQMSFGQVNITPIRTDVAGFSAWTDNAVAGSTYVQLLTASSSTISPAMNFDGFTNETLNFKARTFGGSTAAEIILTVSISTDNGDSWTVLGTRTPSNSTLNDQTPFILSSYNGTQVKIRFTVGGTSNTVGVGIDDISITGNVISSGPEINLKYNTTSILDGATPASIPNGTDYGTVATNTDVTRTFTIENTGSTDLVLTAPYVQKSLSTSVFTITQPSLTTIPTGQSTTFSVTFNSAVAGTFDEVIEVLSNDSDEAVYNFAIKAISEIPVSNIIVKGNNIVITVGDTTPSALDNTDFGSAATNSNIVKTFTIENSGTGDLIVDDILMSNAPTSSYVIGGISFPSTIVSNSSTTFTVTFNSALAGTFNDSVLISNNDPTDSTFDFAVTAKAAVLNFSVGDISITALANDAPDGISFVNWVPIPVDAELSLTDNAWNGTSLLLNEETMVWKNNTGNVIPVGTVIYINTVTPSTDLGSVTGVLSGLSTSSENVFIYEGSAASPFFIYGLSNLNWINSGTVTTNNSYLPTALNVVNGNIVTGDFDNVEYSGALAPKDEKSSFSAYKLLVNNPANWTKNNTPFALNSVDFELAAVWETSAWTDGLTPTSLLKTVINDVYTTSANSAFSSKKLTVTTNGNLTINSGTNITVQDEVINNGTLTVESNANLVQVNNVANTGNIAVKRDTNPLMRFDYVMWSTPVDGTQKLLDFSPLTSVSPTIRFYNYDSANNVYTSVSSPSTTEFVNATGYLIRLPFNHPTAPVAWTGTFSGVPNNGPISLSSLTSGLFYATGNPYPSTIDADDFILTNGLTDALYFWRKTNGASGSAYATYTLAGGTAPSPGTLASPSSAIPNGTIQVGQGFIAKATSTSLAFDNTMRSTPNNDNQTFKSASSELPTTVERNRFWLNLSDATQTIGQTMVSYMTGATNGLDAQIDGKYINDSATALTSLIEGQEYAIQGKTLPFTATDVVPLGFKTETAGDYSISIFDKDGLFANNGQIIYLRDNLTNSIQNLNSGAYNFTSQVGVFNGRFDVIYQNALSTDVVDFTSNNVSIYNQNNVLNINSGNNTMSTVKVYDVLGRLLAQSNKINASQTQINIPATNQALIVQITSSEGIVVVKKVAN</sequence>
<dbReference type="Proteomes" id="UP000029554">
    <property type="component" value="Unassembled WGS sequence"/>
</dbReference>
<dbReference type="Pfam" id="PF22544">
    <property type="entry name" value="HYDIN_VesB_CFA65-like_Ig"/>
    <property type="match status" value="2"/>
</dbReference>
<evidence type="ECO:0000256" key="2">
    <source>
        <dbReference type="ARBA" id="ARBA00004496"/>
    </source>
</evidence>
<evidence type="ECO:0000256" key="1">
    <source>
        <dbReference type="ARBA" id="ARBA00004138"/>
    </source>
</evidence>
<dbReference type="AlphaFoldDB" id="A0A095SYB0"/>
<evidence type="ECO:0000256" key="3">
    <source>
        <dbReference type="ARBA" id="ARBA00022490"/>
    </source>
</evidence>
<accession>A0A095SYB0</accession>
<dbReference type="InterPro" id="IPR013783">
    <property type="entry name" value="Ig-like_fold"/>
</dbReference>
<protein>
    <recommendedName>
        <fullName evidence="6">HYDIN/VesB/CFA65-like Ig-like domain-containing protein</fullName>
    </recommendedName>
</protein>
<organism evidence="7 8">
    <name type="scientific">Flavobacterium aquatile LMG 4008 = ATCC 11947</name>
    <dbReference type="NCBI Taxonomy" id="1453498"/>
    <lineage>
        <taxon>Bacteria</taxon>
        <taxon>Pseudomonadati</taxon>
        <taxon>Bacteroidota</taxon>
        <taxon>Flavobacteriia</taxon>
        <taxon>Flavobacteriales</taxon>
        <taxon>Flavobacteriaceae</taxon>
        <taxon>Flavobacterium</taxon>
    </lineage>
</organism>
<feature type="domain" description="HYDIN/VesB/CFA65-like Ig-like" evidence="6">
    <location>
        <begin position="330"/>
        <end position="418"/>
    </location>
</feature>
<evidence type="ECO:0000256" key="4">
    <source>
        <dbReference type="ARBA" id="ARBA00023069"/>
    </source>
</evidence>
<comment type="subcellular location">
    <subcellularLocation>
        <location evidence="1">Cell projection</location>
        <location evidence="1">Cilium</location>
    </subcellularLocation>
    <subcellularLocation>
        <location evidence="2">Cytoplasm</location>
    </subcellularLocation>
</comment>
<dbReference type="STRING" id="1453498.LG45_01910"/>
<feature type="domain" description="HYDIN/VesB/CFA65-like Ig-like" evidence="6">
    <location>
        <begin position="208"/>
        <end position="294"/>
    </location>
</feature>
<evidence type="ECO:0000259" key="6">
    <source>
        <dbReference type="Pfam" id="PF22544"/>
    </source>
</evidence>
<dbReference type="NCBIfam" id="NF033708">
    <property type="entry name" value="T9SS_Cterm_ChiA"/>
    <property type="match status" value="1"/>
</dbReference>
<dbReference type="InterPro" id="IPR053879">
    <property type="entry name" value="HYDIN_VesB_CFA65-like_Ig"/>
</dbReference>
<dbReference type="EMBL" id="JRHH01000001">
    <property type="protein sequence ID" value="KGD69542.1"/>
    <property type="molecule type" value="Genomic_DNA"/>
</dbReference>
<evidence type="ECO:0000313" key="7">
    <source>
        <dbReference type="EMBL" id="KGD69542.1"/>
    </source>
</evidence>
<dbReference type="eggNOG" id="COG2374">
    <property type="taxonomic scope" value="Bacteria"/>
</dbReference>
<evidence type="ECO:0000256" key="5">
    <source>
        <dbReference type="ARBA" id="ARBA00023273"/>
    </source>
</evidence>
<proteinExistence type="predicted"/>
<dbReference type="NCBIfam" id="NF012200">
    <property type="entry name" value="choice_anch_D"/>
    <property type="match status" value="2"/>
</dbReference>
<evidence type="ECO:0000313" key="8">
    <source>
        <dbReference type="Proteomes" id="UP000029554"/>
    </source>
</evidence>
<dbReference type="eggNOG" id="COG1345">
    <property type="taxonomic scope" value="Bacteria"/>
</dbReference>